<dbReference type="OrthoDB" id="9815229at2"/>
<keyword evidence="2" id="KW-0472">Membrane</keyword>
<feature type="region of interest" description="Disordered" evidence="1">
    <location>
        <begin position="171"/>
        <end position="192"/>
    </location>
</feature>
<evidence type="ECO:0000256" key="2">
    <source>
        <dbReference type="SAM" id="Phobius"/>
    </source>
</evidence>
<evidence type="ECO:0000259" key="3">
    <source>
        <dbReference type="Pfam" id="PF05838"/>
    </source>
</evidence>
<organism evidence="4 5">
    <name type="scientific">Devosia crocina</name>
    <dbReference type="NCBI Taxonomy" id="429728"/>
    <lineage>
        <taxon>Bacteria</taxon>
        <taxon>Pseudomonadati</taxon>
        <taxon>Pseudomonadota</taxon>
        <taxon>Alphaproteobacteria</taxon>
        <taxon>Hyphomicrobiales</taxon>
        <taxon>Devosiaceae</taxon>
        <taxon>Devosia</taxon>
    </lineage>
</organism>
<sequence length="250" mass="26663">MADAKFARCHAVTAKWEGGWSNHAADPGGKTMYGITEAVYHQWLRKKGQGAKHVRNITRVEAEQIYFDQYWKPAGGPTLAVGVDLATYDAAVNSGVSRGRKWLMAGLDPKDDHVHTVKNICRQRLGFVQSLNTWKVFGRGWGNRIADIQAKGVAWALAAANDPHVVKQQLEDEADKSKATAGQQTGAAGAAGAGGAGAVGVDQVDTTLFANGWVVVGLVIVAVAVVFVLASRAKVNSQQAEAYRREAAAL</sequence>
<feature type="compositionally biased region" description="Low complexity" evidence="1">
    <location>
        <begin position="179"/>
        <end position="188"/>
    </location>
</feature>
<protein>
    <submittedName>
        <fullName evidence="4">Lysozyme family protein</fullName>
    </submittedName>
</protein>
<proteinExistence type="predicted"/>
<dbReference type="SUPFAM" id="SSF53955">
    <property type="entry name" value="Lysozyme-like"/>
    <property type="match status" value="1"/>
</dbReference>
<reference evidence="4 5" key="1">
    <citation type="submission" date="2016-10" db="EMBL/GenBank/DDBJ databases">
        <authorList>
            <person name="de Groot N.N."/>
        </authorList>
    </citation>
    <scope>NUCLEOTIDE SEQUENCE [LARGE SCALE GENOMIC DNA]</scope>
    <source>
        <strain evidence="4 5">IPL20</strain>
    </source>
</reference>
<dbReference type="Pfam" id="PF05838">
    <property type="entry name" value="Glyco_hydro_108"/>
    <property type="match status" value="1"/>
</dbReference>
<feature type="transmembrane region" description="Helical" evidence="2">
    <location>
        <begin position="208"/>
        <end position="230"/>
    </location>
</feature>
<dbReference type="RefSeq" id="WP_092423243.1">
    <property type="nucleotide sequence ID" value="NZ_FPCK01000001.1"/>
</dbReference>
<keyword evidence="2" id="KW-1133">Transmembrane helix</keyword>
<feature type="domain" description="TtsA-like Glycoside hydrolase family 108" evidence="3">
    <location>
        <begin position="12"/>
        <end position="95"/>
    </location>
</feature>
<dbReference type="InterPro" id="IPR023346">
    <property type="entry name" value="Lysozyme-like_dom_sf"/>
</dbReference>
<dbReference type="Gene3D" id="1.20.141.10">
    <property type="entry name" value="Chitosanase, subunit A, domain 1"/>
    <property type="match status" value="1"/>
</dbReference>
<dbReference type="InterPro" id="IPR008565">
    <property type="entry name" value="TtsA-like_GH18_dom"/>
</dbReference>
<evidence type="ECO:0000313" key="5">
    <source>
        <dbReference type="Proteomes" id="UP000199074"/>
    </source>
</evidence>
<dbReference type="EMBL" id="FPCK01000001">
    <property type="protein sequence ID" value="SFV32544.1"/>
    <property type="molecule type" value="Genomic_DNA"/>
</dbReference>
<dbReference type="Proteomes" id="UP000199074">
    <property type="component" value="Unassembled WGS sequence"/>
</dbReference>
<keyword evidence="5" id="KW-1185">Reference proteome</keyword>
<dbReference type="CDD" id="cd13926">
    <property type="entry name" value="N-acetylmuramidase_GH108"/>
    <property type="match status" value="1"/>
</dbReference>
<evidence type="ECO:0000313" key="4">
    <source>
        <dbReference type="EMBL" id="SFV32544.1"/>
    </source>
</evidence>
<name>A0A1I7NCZ5_9HYPH</name>
<dbReference type="STRING" id="429728.SAMN05216456_1685"/>
<dbReference type="AlphaFoldDB" id="A0A1I7NCZ5"/>
<gene>
    <name evidence="4" type="ORF">SAMN05216456_1685</name>
</gene>
<keyword evidence="2" id="KW-0812">Transmembrane</keyword>
<accession>A0A1I7NCZ5</accession>
<evidence type="ECO:0000256" key="1">
    <source>
        <dbReference type="SAM" id="MobiDB-lite"/>
    </source>
</evidence>